<proteinExistence type="predicted"/>
<reference evidence="1" key="1">
    <citation type="submission" date="2018-02" db="EMBL/GenBank/DDBJ databases">
        <title>Rhizophora mucronata_Transcriptome.</title>
        <authorList>
            <person name="Meera S.P."/>
            <person name="Sreeshan A."/>
            <person name="Augustine A."/>
        </authorList>
    </citation>
    <scope>NUCLEOTIDE SEQUENCE</scope>
    <source>
        <tissue evidence="1">Leaf</tissue>
    </source>
</reference>
<protein>
    <submittedName>
        <fullName evidence="1">Uncharacterized protein</fullName>
    </submittedName>
</protein>
<accession>A0A2P2QZT3</accession>
<name>A0A2P2QZT3_RHIMU</name>
<dbReference type="AlphaFoldDB" id="A0A2P2QZT3"/>
<dbReference type="EMBL" id="GGEC01092018">
    <property type="protein sequence ID" value="MBX72502.1"/>
    <property type="molecule type" value="Transcribed_RNA"/>
</dbReference>
<evidence type="ECO:0000313" key="1">
    <source>
        <dbReference type="EMBL" id="MBX72502.1"/>
    </source>
</evidence>
<sequence>MLRSEISDLIKYIHNCLTKTKC</sequence>
<organism evidence="1">
    <name type="scientific">Rhizophora mucronata</name>
    <name type="common">Asiatic mangrove</name>
    <dbReference type="NCBI Taxonomy" id="61149"/>
    <lineage>
        <taxon>Eukaryota</taxon>
        <taxon>Viridiplantae</taxon>
        <taxon>Streptophyta</taxon>
        <taxon>Embryophyta</taxon>
        <taxon>Tracheophyta</taxon>
        <taxon>Spermatophyta</taxon>
        <taxon>Magnoliopsida</taxon>
        <taxon>eudicotyledons</taxon>
        <taxon>Gunneridae</taxon>
        <taxon>Pentapetalae</taxon>
        <taxon>rosids</taxon>
        <taxon>fabids</taxon>
        <taxon>Malpighiales</taxon>
        <taxon>Rhizophoraceae</taxon>
        <taxon>Rhizophora</taxon>
    </lineage>
</organism>